<proteinExistence type="predicted"/>
<dbReference type="OrthoDB" id="10324324at2759"/>
<dbReference type="AlphaFoldDB" id="A0A1B7N6L0"/>
<sequence>MNIYHLKRFSTALAFPRRLSGESSNYRRRVTMLCSTPMGFVVALVFYISKTFTISSVLSIIDQTGFLMRCSTCSMVTDWSLFTSPPFMYRELVRAGISRKWPKKIGREQNEERHADFIRRMAQ</sequence>
<keyword evidence="2" id="KW-1185">Reference proteome</keyword>
<reference evidence="1 2" key="1">
    <citation type="submission" date="2016-06" db="EMBL/GenBank/DDBJ databases">
        <title>Comparative genomics of the ectomycorrhizal sister species Rhizopogon vinicolor and Rhizopogon vesiculosus (Basidiomycota: Boletales) reveals a divergence of the mating type B locus.</title>
        <authorList>
            <consortium name="DOE Joint Genome Institute"/>
            <person name="Mujic A.B."/>
            <person name="Kuo A."/>
            <person name="Tritt A."/>
            <person name="Lipzen A."/>
            <person name="Chen C."/>
            <person name="Johnson J."/>
            <person name="Sharma A."/>
            <person name="Barry K."/>
            <person name="Grigoriev I.V."/>
            <person name="Spatafora J.W."/>
        </authorList>
    </citation>
    <scope>NUCLEOTIDE SEQUENCE [LARGE SCALE GENOMIC DNA]</scope>
    <source>
        <strain evidence="1 2">AM-OR11-026</strain>
    </source>
</reference>
<dbReference type="Proteomes" id="UP000092154">
    <property type="component" value="Unassembled WGS sequence"/>
</dbReference>
<dbReference type="EMBL" id="KV448210">
    <property type="protein sequence ID" value="OAX40488.1"/>
    <property type="molecule type" value="Genomic_DNA"/>
</dbReference>
<name>A0A1B7N6L0_9AGAM</name>
<evidence type="ECO:0000313" key="1">
    <source>
        <dbReference type="EMBL" id="OAX40488.1"/>
    </source>
</evidence>
<evidence type="ECO:0000313" key="2">
    <source>
        <dbReference type="Proteomes" id="UP000092154"/>
    </source>
</evidence>
<organism evidence="1 2">
    <name type="scientific">Rhizopogon vinicolor AM-OR11-026</name>
    <dbReference type="NCBI Taxonomy" id="1314800"/>
    <lineage>
        <taxon>Eukaryota</taxon>
        <taxon>Fungi</taxon>
        <taxon>Dikarya</taxon>
        <taxon>Basidiomycota</taxon>
        <taxon>Agaricomycotina</taxon>
        <taxon>Agaricomycetes</taxon>
        <taxon>Agaricomycetidae</taxon>
        <taxon>Boletales</taxon>
        <taxon>Suillineae</taxon>
        <taxon>Rhizopogonaceae</taxon>
        <taxon>Rhizopogon</taxon>
    </lineage>
</organism>
<gene>
    <name evidence="1" type="ORF">K503DRAFT_607533</name>
</gene>
<accession>A0A1B7N6L0</accession>
<dbReference type="InParanoid" id="A0A1B7N6L0"/>
<protein>
    <submittedName>
        <fullName evidence="1">Uncharacterized protein</fullName>
    </submittedName>
</protein>